<keyword evidence="2" id="KW-1185">Reference proteome</keyword>
<gene>
    <name evidence="1" type="ORF">AWRI4619_LOCUS3636</name>
</gene>
<evidence type="ECO:0000313" key="1">
    <source>
        <dbReference type="EMBL" id="CAD0085106.1"/>
    </source>
</evidence>
<comment type="caution">
    <text evidence="1">The sequence shown here is derived from an EMBL/GenBank/DDBJ whole genome shotgun (WGS) entry which is preliminary data.</text>
</comment>
<reference evidence="1" key="1">
    <citation type="submission" date="2020-06" db="EMBL/GenBank/DDBJ databases">
        <authorList>
            <person name="Onetto C."/>
        </authorList>
    </citation>
    <scope>NUCLEOTIDE SEQUENCE</scope>
</reference>
<name>A0A9N8JCY2_9PEZI</name>
<proteinExistence type="predicted"/>
<sequence>MSVAMWTPLFVTADVPVEVKSFVDQRLGECGLGQGDNPLDHLSGDTFGIIDERTARDDTVLFLVQDLVNDVQEAKIRVAWDRATDYDEALTRCSWDEGTDEDIALLSKMIATIDLTNDVAQTKDKIAEYLDQLREDTEVLKWFEFRLDAGYSILGNGGLYLMGAVETLLQRDEFDEDGVMCGPLRKRGLIANGEDT</sequence>
<protein>
    <submittedName>
        <fullName evidence="1">Uncharacterized protein</fullName>
    </submittedName>
</protein>
<dbReference type="EMBL" id="CAIJEN010000004">
    <property type="protein sequence ID" value="CAD0085106.1"/>
    <property type="molecule type" value="Genomic_DNA"/>
</dbReference>
<dbReference type="AlphaFoldDB" id="A0A9N8JCY2"/>
<accession>A0A9N8JCY2</accession>
<dbReference type="Proteomes" id="UP000716446">
    <property type="component" value="Unassembled WGS sequence"/>
</dbReference>
<organism evidence="1 2">
    <name type="scientific">Aureobasidium vineae</name>
    <dbReference type="NCBI Taxonomy" id="2773715"/>
    <lineage>
        <taxon>Eukaryota</taxon>
        <taxon>Fungi</taxon>
        <taxon>Dikarya</taxon>
        <taxon>Ascomycota</taxon>
        <taxon>Pezizomycotina</taxon>
        <taxon>Dothideomycetes</taxon>
        <taxon>Dothideomycetidae</taxon>
        <taxon>Dothideales</taxon>
        <taxon>Saccotheciaceae</taxon>
        <taxon>Aureobasidium</taxon>
    </lineage>
</organism>
<evidence type="ECO:0000313" key="2">
    <source>
        <dbReference type="Proteomes" id="UP000716446"/>
    </source>
</evidence>